<proteinExistence type="predicted"/>
<dbReference type="GeneID" id="103680055"/>
<feature type="compositionally biased region" description="Polar residues" evidence="2">
    <location>
        <begin position="324"/>
        <end position="348"/>
    </location>
</feature>
<dbReference type="Gene3D" id="3.10.20.90">
    <property type="entry name" value="Phosphatidylinositol 3-kinase Catalytic Subunit, Chain A, domain 1"/>
    <property type="match status" value="1"/>
</dbReference>
<dbReference type="SUPFAM" id="SSF46934">
    <property type="entry name" value="UBA-like"/>
    <property type="match status" value="1"/>
</dbReference>
<evidence type="ECO:0000256" key="1">
    <source>
        <dbReference type="ARBA" id="ARBA00074668"/>
    </source>
</evidence>
<dbReference type="InterPro" id="IPR000626">
    <property type="entry name" value="Ubiquitin-like_dom"/>
</dbReference>
<feature type="domain" description="Ubiquitin-like" evidence="4">
    <location>
        <begin position="24"/>
        <end position="94"/>
    </location>
</feature>
<dbReference type="FunFam" id="1.10.8.10:FF:000077">
    <property type="entry name" value="Ubiquilin like"/>
    <property type="match status" value="1"/>
</dbReference>
<reference evidence="6" key="1">
    <citation type="submission" date="2025-08" db="UniProtKB">
        <authorList>
            <consortium name="RefSeq"/>
        </authorList>
    </citation>
    <scope>IDENTIFICATION</scope>
    <source>
        <tissue evidence="6">Whole blood</tissue>
    </source>
</reference>
<dbReference type="OrthoDB" id="9450922at2759"/>
<dbReference type="PANTHER" id="PTHR10677">
    <property type="entry name" value="UBIQUILIN"/>
    <property type="match status" value="1"/>
</dbReference>
<evidence type="ECO:0000256" key="2">
    <source>
        <dbReference type="SAM" id="MobiDB-lite"/>
    </source>
</evidence>
<dbReference type="SMART" id="SM00165">
    <property type="entry name" value="UBA"/>
    <property type="match status" value="1"/>
</dbReference>
<feature type="region of interest" description="Disordered" evidence="2">
    <location>
        <begin position="523"/>
        <end position="548"/>
    </location>
</feature>
<sequence>MARAREEAGDSRLVSGREPSSRIIRVSVKTPQDCQEFMLAENSSVHHFKKQISKRLHCDTNRLVLIFTGKILRDQDILSQRGILDGTTVHLVVRTHLKGTLPGPRTLSGPTGHCTHRSEPSTSESAGMLARLGRLGRLAQSSPDLADFLGQLAQLLMAAPESVVQLLESPVVQGLANEKPANASHAPESSRLVQKPESALKALESLQNPARQQELLQVDKRGLEALKAVPGGDNAMRPVCSDIQQLLLFALAPLVASKGHNPGSELCKEEASPHVNTDPTAIPTALAPARPLVQKVRAGEVTQARCVASNQANPGCGTGMPDVNSGQDLLSQESQQPAGRATVTSQLRPSPSALRRALHVLQKNPTLLHPLAAGSPLRHRMPLLPLLTNPRALQALIQIEKGLQILSKEVPGLAPCLWGPGRPHGTREPPETRGGGQGQRADSVQPTLAVLQLLQALANACSQSTQSSLPSSLLTEGCYQQDLEHLKVMGFANHDANLQALMAAGGDIHAAVERLLGVPEAPVPPADAYSAPPHGEGGGGRGRGGEGK</sequence>
<dbReference type="AlphaFoldDB" id="A0A384DM19"/>
<dbReference type="RefSeq" id="XP_008707814.1">
    <property type="nucleotide sequence ID" value="XM_008709592.1"/>
</dbReference>
<feature type="region of interest" description="Disordered" evidence="2">
    <location>
        <begin position="102"/>
        <end position="125"/>
    </location>
</feature>
<gene>
    <name evidence="6" type="primary">LOC103680055</name>
</gene>
<dbReference type="InterPro" id="IPR009060">
    <property type="entry name" value="UBA-like_sf"/>
</dbReference>
<accession>A0A384DM19</accession>
<name>A0A384DM19_URSMA</name>
<dbReference type="CDD" id="cd01808">
    <property type="entry name" value="Ubl_PLICs"/>
    <property type="match status" value="1"/>
</dbReference>
<dbReference type="SUPFAM" id="SSF54236">
    <property type="entry name" value="Ubiquitin-like"/>
    <property type="match status" value="1"/>
</dbReference>
<dbReference type="Proteomes" id="UP000261680">
    <property type="component" value="Unplaced"/>
</dbReference>
<evidence type="ECO:0000259" key="3">
    <source>
        <dbReference type="PROSITE" id="PS50030"/>
    </source>
</evidence>
<dbReference type="GO" id="GO:0005829">
    <property type="term" value="C:cytosol"/>
    <property type="evidence" value="ECO:0007669"/>
    <property type="project" value="TreeGrafter"/>
</dbReference>
<dbReference type="Pfam" id="PF00240">
    <property type="entry name" value="ubiquitin"/>
    <property type="match status" value="1"/>
</dbReference>
<keyword evidence="5" id="KW-1185">Reference proteome</keyword>
<evidence type="ECO:0000313" key="5">
    <source>
        <dbReference type="Proteomes" id="UP000261680"/>
    </source>
</evidence>
<evidence type="ECO:0000259" key="4">
    <source>
        <dbReference type="PROSITE" id="PS50053"/>
    </source>
</evidence>
<dbReference type="InterPro" id="IPR015496">
    <property type="entry name" value="Ubiquilin"/>
</dbReference>
<feature type="region of interest" description="Disordered" evidence="2">
    <location>
        <begin position="418"/>
        <end position="443"/>
    </location>
</feature>
<dbReference type="PROSITE" id="PS50053">
    <property type="entry name" value="UBIQUITIN_2"/>
    <property type="match status" value="1"/>
</dbReference>
<feature type="region of interest" description="Disordered" evidence="2">
    <location>
        <begin position="310"/>
        <end position="348"/>
    </location>
</feature>
<evidence type="ECO:0000313" key="6">
    <source>
        <dbReference type="RefSeq" id="XP_008707814.1"/>
    </source>
</evidence>
<dbReference type="FunFam" id="3.10.20.90:FF:000095">
    <property type="entry name" value="Ubiquilin 4"/>
    <property type="match status" value="1"/>
</dbReference>
<dbReference type="Gene3D" id="1.10.8.10">
    <property type="entry name" value="DNA helicase RuvA subunit, C-terminal domain"/>
    <property type="match status" value="1"/>
</dbReference>
<dbReference type="GO" id="GO:0006511">
    <property type="term" value="P:ubiquitin-dependent protein catabolic process"/>
    <property type="evidence" value="ECO:0007669"/>
    <property type="project" value="TreeGrafter"/>
</dbReference>
<feature type="region of interest" description="Disordered" evidence="2">
    <location>
        <begin position="263"/>
        <end position="282"/>
    </location>
</feature>
<dbReference type="InterPro" id="IPR029071">
    <property type="entry name" value="Ubiquitin-like_domsf"/>
</dbReference>
<protein>
    <recommendedName>
        <fullName evidence="1">Ubiquilin-like protein</fullName>
    </recommendedName>
</protein>
<feature type="domain" description="UBA" evidence="3">
    <location>
        <begin position="477"/>
        <end position="518"/>
    </location>
</feature>
<dbReference type="Pfam" id="PF23195">
    <property type="entry name" value="UBQLN1"/>
    <property type="match status" value="1"/>
</dbReference>
<dbReference type="InterPro" id="IPR015940">
    <property type="entry name" value="UBA"/>
</dbReference>
<dbReference type="PROSITE" id="PS50030">
    <property type="entry name" value="UBA"/>
    <property type="match status" value="1"/>
</dbReference>
<dbReference type="SMART" id="SM00213">
    <property type="entry name" value="UBQ"/>
    <property type="match status" value="1"/>
</dbReference>
<dbReference type="CDD" id="cd14399">
    <property type="entry name" value="UBA_PLICs"/>
    <property type="match status" value="1"/>
</dbReference>
<dbReference type="GO" id="GO:0031593">
    <property type="term" value="F:polyubiquitin modification-dependent protein binding"/>
    <property type="evidence" value="ECO:0007669"/>
    <property type="project" value="TreeGrafter"/>
</dbReference>
<dbReference type="KEGG" id="umr:103680055"/>
<organism evidence="5 6">
    <name type="scientific">Ursus maritimus</name>
    <name type="common">Polar bear</name>
    <name type="synonym">Thalarctos maritimus</name>
    <dbReference type="NCBI Taxonomy" id="29073"/>
    <lineage>
        <taxon>Eukaryota</taxon>
        <taxon>Metazoa</taxon>
        <taxon>Chordata</taxon>
        <taxon>Craniata</taxon>
        <taxon>Vertebrata</taxon>
        <taxon>Euteleostomi</taxon>
        <taxon>Mammalia</taxon>
        <taxon>Eutheria</taxon>
        <taxon>Laurasiatheria</taxon>
        <taxon>Carnivora</taxon>
        <taxon>Caniformia</taxon>
        <taxon>Ursidae</taxon>
        <taxon>Ursus</taxon>
    </lineage>
</organism>
<dbReference type="Pfam" id="PF00627">
    <property type="entry name" value="UBA"/>
    <property type="match status" value="1"/>
</dbReference>
<dbReference type="PANTHER" id="PTHR10677:SF10">
    <property type="entry name" value="UBIQUILIN 5"/>
    <property type="match status" value="1"/>
</dbReference>